<comment type="caution">
    <text evidence="2">The sequence shown here is derived from an EMBL/GenBank/DDBJ whole genome shotgun (WGS) entry which is preliminary data.</text>
</comment>
<keyword evidence="3" id="KW-1185">Reference proteome</keyword>
<reference evidence="2 3" key="1">
    <citation type="submission" date="2020-04" db="EMBL/GenBank/DDBJ databases">
        <title>Paeniglutamicibacter sp. ANT13_2, a novel actinomycete isolated from sediment in Antarctica.</title>
        <authorList>
            <person name="Sakdapetsiri C."/>
            <person name="Pinyakong O."/>
        </authorList>
    </citation>
    <scope>NUCLEOTIDE SEQUENCE [LARGE SCALE GENOMIC DNA]</scope>
    <source>
        <strain evidence="2 3">ANT13_2</strain>
    </source>
</reference>
<gene>
    <name evidence="2" type="ORF">HED64_16150</name>
</gene>
<feature type="region of interest" description="Disordered" evidence="1">
    <location>
        <begin position="94"/>
        <end position="138"/>
    </location>
</feature>
<dbReference type="Proteomes" id="UP000746595">
    <property type="component" value="Unassembled WGS sequence"/>
</dbReference>
<accession>A0ABX1G942</accession>
<evidence type="ECO:0000256" key="1">
    <source>
        <dbReference type="SAM" id="MobiDB-lite"/>
    </source>
</evidence>
<proteinExistence type="predicted"/>
<evidence type="ECO:0008006" key="4">
    <source>
        <dbReference type="Google" id="ProtNLM"/>
    </source>
</evidence>
<dbReference type="EMBL" id="JAAWVT010000009">
    <property type="protein sequence ID" value="NKG22231.1"/>
    <property type="molecule type" value="Genomic_DNA"/>
</dbReference>
<sequence>MAKDTRAYITVADEFPEHPKTLELSDAAFRAVVELWCYSNRRKTDGKVPAGLVRRYAPDVIEEMLTVGFMTKSNGKHAMHDYLSHQKSKLEIEQHMSDKKEAGRRGGMKSSHIRNHVNKGVIDPNCEDCPGAEPDEEQ</sequence>
<feature type="compositionally biased region" description="Basic and acidic residues" evidence="1">
    <location>
        <begin position="94"/>
        <end position="104"/>
    </location>
</feature>
<evidence type="ECO:0000313" key="3">
    <source>
        <dbReference type="Proteomes" id="UP000746595"/>
    </source>
</evidence>
<dbReference type="RefSeq" id="WP_168153019.1">
    <property type="nucleotide sequence ID" value="NZ_JAAWVT010000009.1"/>
</dbReference>
<protein>
    <recommendedName>
        <fullName evidence="4">DUF1376 domain-containing protein</fullName>
    </recommendedName>
</protein>
<organism evidence="2 3">
    <name type="scientific">Paeniglutamicibacter terrestris</name>
    <dbReference type="NCBI Taxonomy" id="2723403"/>
    <lineage>
        <taxon>Bacteria</taxon>
        <taxon>Bacillati</taxon>
        <taxon>Actinomycetota</taxon>
        <taxon>Actinomycetes</taxon>
        <taxon>Micrococcales</taxon>
        <taxon>Micrococcaceae</taxon>
        <taxon>Paeniglutamicibacter</taxon>
    </lineage>
</organism>
<evidence type="ECO:0000313" key="2">
    <source>
        <dbReference type="EMBL" id="NKG22231.1"/>
    </source>
</evidence>
<name>A0ABX1G942_9MICC</name>